<evidence type="ECO:0000313" key="2">
    <source>
        <dbReference type="EMBL" id="QJA85926.1"/>
    </source>
</evidence>
<feature type="region of interest" description="Disordered" evidence="1">
    <location>
        <begin position="274"/>
        <end position="315"/>
    </location>
</feature>
<protein>
    <submittedName>
        <fullName evidence="2">Uncharacterized protein</fullName>
    </submittedName>
</protein>
<dbReference type="InterPro" id="IPR044947">
    <property type="entry name" value="Phage_T4_Gp32_ssDNA-bd_sf"/>
</dbReference>
<proteinExistence type="predicted"/>
<dbReference type="GO" id="GO:0003697">
    <property type="term" value="F:single-stranded DNA binding"/>
    <property type="evidence" value="ECO:0007669"/>
    <property type="project" value="InterPro"/>
</dbReference>
<evidence type="ECO:0000256" key="1">
    <source>
        <dbReference type="SAM" id="MobiDB-lite"/>
    </source>
</evidence>
<feature type="compositionally biased region" description="Basic and acidic residues" evidence="1">
    <location>
        <begin position="357"/>
        <end position="370"/>
    </location>
</feature>
<dbReference type="EMBL" id="MT142603">
    <property type="protein sequence ID" value="QJA85926.1"/>
    <property type="molecule type" value="Genomic_DNA"/>
</dbReference>
<accession>A0A6M3KV26</accession>
<reference evidence="2" key="1">
    <citation type="submission" date="2020-03" db="EMBL/GenBank/DDBJ databases">
        <title>The deep terrestrial virosphere.</title>
        <authorList>
            <person name="Holmfeldt K."/>
            <person name="Nilsson E."/>
            <person name="Simone D."/>
            <person name="Lopez-Fernandez M."/>
            <person name="Wu X."/>
            <person name="de Brujin I."/>
            <person name="Lundin D."/>
            <person name="Andersson A."/>
            <person name="Bertilsson S."/>
            <person name="Dopson M."/>
        </authorList>
    </citation>
    <scope>NUCLEOTIDE SEQUENCE</scope>
    <source>
        <strain evidence="2">MM415B02160</strain>
    </source>
</reference>
<name>A0A6M3KV26_9ZZZZ</name>
<feature type="region of interest" description="Disordered" evidence="1">
    <location>
        <begin position="357"/>
        <end position="385"/>
    </location>
</feature>
<sequence>MFMASAAERMKAMGEELQKRTEESYKRKDEYGPTFTYFKKDLVDVSFWKPNVAIHLFDIIPSFAGKNWPQDGQGNRLAEGKPVYVLDIQVHTNVGPNDAQFICLTRNYGKPCPICEHQVELKKEPDYDNDLIKSLYPKRRNVYNVFVYDNKEEEDKGVQIFEVAHFFMESKLTPLAMDARTKALIPYAHYEKGKTIQFEVTKKPYKVGEKTIQGSDFGGHKFLDRSGYSLLDPYEDGTTILDDAYTLDELIYIPEYDEVYKAYWSGIRDLPEKQEEQPVGRRRQRVVEQSTPVKEEAPATTTTRRRPGKAAEPEVDKIVGMTGCPNGGKFGEDIDKMGEDCNKCEVYDSCALKAEELKGKGETPKQEAKVETPAVGGRVRRRPGA</sequence>
<gene>
    <name evidence="2" type="ORF">MM415B02160_0017</name>
</gene>
<organism evidence="2">
    <name type="scientific">viral metagenome</name>
    <dbReference type="NCBI Taxonomy" id="1070528"/>
    <lineage>
        <taxon>unclassified sequences</taxon>
        <taxon>metagenomes</taxon>
        <taxon>organismal metagenomes</taxon>
    </lineage>
</organism>
<dbReference type="AlphaFoldDB" id="A0A6M3KV26"/>
<dbReference type="Gene3D" id="3.90.198.10">
    <property type="entry name" value="Replication Fork Single-Stranded Dna Binding Protein"/>
    <property type="match status" value="1"/>
</dbReference>